<dbReference type="AlphaFoldDB" id="A0AAD8T316"/>
<reference evidence="2" key="1">
    <citation type="submission" date="2023-07" db="EMBL/GenBank/DDBJ databases">
        <title>A chromosome-level genome assembly of Lolium multiflorum.</title>
        <authorList>
            <person name="Chen Y."/>
            <person name="Copetti D."/>
            <person name="Kolliker R."/>
            <person name="Studer B."/>
        </authorList>
    </citation>
    <scope>NUCLEOTIDE SEQUENCE</scope>
    <source>
        <strain evidence="2">02402/16</strain>
        <tissue evidence="2">Leaf</tissue>
    </source>
</reference>
<evidence type="ECO:0000313" key="3">
    <source>
        <dbReference type="Proteomes" id="UP001231189"/>
    </source>
</evidence>
<dbReference type="EMBL" id="JAUUTY010000003">
    <property type="protein sequence ID" value="KAK1668265.1"/>
    <property type="molecule type" value="Genomic_DNA"/>
</dbReference>
<feature type="domain" description="F-box" evidence="1">
    <location>
        <begin position="9"/>
        <end position="49"/>
    </location>
</feature>
<dbReference type="InterPro" id="IPR017451">
    <property type="entry name" value="F-box-assoc_interact_dom"/>
</dbReference>
<dbReference type="NCBIfam" id="TIGR01640">
    <property type="entry name" value="F_box_assoc_1"/>
    <property type="match status" value="1"/>
</dbReference>
<dbReference type="SUPFAM" id="SSF75011">
    <property type="entry name" value="3-carboxy-cis,cis-mucoante lactonizing enzyme"/>
    <property type="match status" value="1"/>
</dbReference>
<gene>
    <name evidence="2" type="ORF">QYE76_056424</name>
</gene>
<dbReference type="PANTHER" id="PTHR31111:SF133">
    <property type="entry name" value="OS07G0196600 PROTEIN"/>
    <property type="match status" value="1"/>
</dbReference>
<accession>A0AAD8T316</accession>
<name>A0AAD8T316_LOLMU</name>
<proteinExistence type="predicted"/>
<sequence>MAGDKTHEFATDILVDILLRLPPSSRRRARLVCRHWRGTVDERTSEMRSRAVRTLISVKTSLTASGYVVDDLSGWRLRNRWAGSGGVHVVGTCNGLICLCDDAKPGGAVTLVNPVTGEGLVVPPLPRHRSSRRESWHEAYSFGYHPLTGKYKIVHVPGYLELAAASDSIDEVQVFTLGEASWRSVPLPAAVRAIGCLGSGGVVSVDGTTYWLGMGGIDGKAVSFDLGDKRLYATPLPMTAKPGVTLTVVRGRLGVALDRDGRTVVWVLEGGRWRRLYDLQLRGSQRLMSPQFAHGKYVLTAVTREVSVLYGHELGERRSFNVVLSKEPAVCDVEGYIHRTFAYVETREPLRVYETAPVTTGSSV</sequence>
<dbReference type="SUPFAM" id="SSF81383">
    <property type="entry name" value="F-box domain"/>
    <property type="match status" value="1"/>
</dbReference>
<evidence type="ECO:0000259" key="1">
    <source>
        <dbReference type="SMART" id="SM00256"/>
    </source>
</evidence>
<dbReference type="Pfam" id="PF08268">
    <property type="entry name" value="FBA_3"/>
    <property type="match status" value="1"/>
</dbReference>
<evidence type="ECO:0000313" key="2">
    <source>
        <dbReference type="EMBL" id="KAK1668265.1"/>
    </source>
</evidence>
<organism evidence="2 3">
    <name type="scientific">Lolium multiflorum</name>
    <name type="common">Italian ryegrass</name>
    <name type="synonym">Lolium perenne subsp. multiflorum</name>
    <dbReference type="NCBI Taxonomy" id="4521"/>
    <lineage>
        <taxon>Eukaryota</taxon>
        <taxon>Viridiplantae</taxon>
        <taxon>Streptophyta</taxon>
        <taxon>Embryophyta</taxon>
        <taxon>Tracheophyta</taxon>
        <taxon>Spermatophyta</taxon>
        <taxon>Magnoliopsida</taxon>
        <taxon>Liliopsida</taxon>
        <taxon>Poales</taxon>
        <taxon>Poaceae</taxon>
        <taxon>BOP clade</taxon>
        <taxon>Pooideae</taxon>
        <taxon>Poodae</taxon>
        <taxon>Poeae</taxon>
        <taxon>Poeae Chloroplast Group 2 (Poeae type)</taxon>
        <taxon>Loliodinae</taxon>
        <taxon>Loliinae</taxon>
        <taxon>Lolium</taxon>
    </lineage>
</organism>
<dbReference type="InterPro" id="IPR036047">
    <property type="entry name" value="F-box-like_dom_sf"/>
</dbReference>
<dbReference type="Gene3D" id="1.20.1280.50">
    <property type="match status" value="1"/>
</dbReference>
<dbReference type="PANTHER" id="PTHR31111">
    <property type="entry name" value="BNAA05G37150D PROTEIN-RELATED"/>
    <property type="match status" value="1"/>
</dbReference>
<dbReference type="InterPro" id="IPR013187">
    <property type="entry name" value="F-box-assoc_dom_typ3"/>
</dbReference>
<dbReference type="Pfam" id="PF00646">
    <property type="entry name" value="F-box"/>
    <property type="match status" value="1"/>
</dbReference>
<comment type="caution">
    <text evidence="2">The sequence shown here is derived from an EMBL/GenBank/DDBJ whole genome shotgun (WGS) entry which is preliminary data.</text>
</comment>
<protein>
    <recommendedName>
        <fullName evidence="1">F-box domain-containing protein</fullName>
    </recommendedName>
</protein>
<dbReference type="SMART" id="SM00256">
    <property type="entry name" value="FBOX"/>
    <property type="match status" value="1"/>
</dbReference>
<dbReference type="Proteomes" id="UP001231189">
    <property type="component" value="Unassembled WGS sequence"/>
</dbReference>
<dbReference type="InterPro" id="IPR001810">
    <property type="entry name" value="F-box_dom"/>
</dbReference>
<keyword evidence="3" id="KW-1185">Reference proteome</keyword>